<feature type="signal peptide" evidence="1">
    <location>
        <begin position="1"/>
        <end position="24"/>
    </location>
</feature>
<protein>
    <submittedName>
        <fullName evidence="2">Uncharacterized protein</fullName>
    </submittedName>
</protein>
<evidence type="ECO:0000256" key="1">
    <source>
        <dbReference type="SAM" id="SignalP"/>
    </source>
</evidence>
<dbReference type="RefSeq" id="WP_216571166.1">
    <property type="nucleotide sequence ID" value="NZ_JAHLOQ010000035.1"/>
</dbReference>
<feature type="chain" id="PRO_5046700523" evidence="1">
    <location>
        <begin position="25"/>
        <end position="270"/>
    </location>
</feature>
<sequence>MKKIISLIMLVVCICLMTVGCNNVQQLDSSQIESPSNSQSIDNFSKQLEQDLNEQAGAEMDVQIITKGNSVNLFLKLTQADVEVHEFKQIIENDIDGMCTEMVTIFNGCLQKYHENGFNDIQLVVCCLDRRDIVLMRLISNEEIDESIVKHYYDGYDDVFGSDTDDSTDVFHEYDDYSDGLVNALRAEITYMETYYGKPLIKIDNKNKVVHLTYNEAPSELNILIDQNRWAYDEFETSYEMLSDSVNEVVGYDYTTTVTVECDGRFVYSR</sequence>
<keyword evidence="3" id="KW-1185">Reference proteome</keyword>
<gene>
    <name evidence="2" type="ORF">KQI20_11295</name>
</gene>
<dbReference type="EMBL" id="JAHLOQ010000035">
    <property type="protein sequence ID" value="MBU5337026.1"/>
    <property type="molecule type" value="Genomic_DNA"/>
</dbReference>
<accession>A0ABS6DYV8</accession>
<dbReference type="Proteomes" id="UP001196301">
    <property type="component" value="Unassembled WGS sequence"/>
</dbReference>
<organism evidence="2 3">
    <name type="scientific">Intestinibacter bartlettii</name>
    <dbReference type="NCBI Taxonomy" id="261299"/>
    <lineage>
        <taxon>Bacteria</taxon>
        <taxon>Bacillati</taxon>
        <taxon>Bacillota</taxon>
        <taxon>Clostridia</taxon>
        <taxon>Peptostreptococcales</taxon>
        <taxon>Peptostreptococcaceae</taxon>
        <taxon>Intestinibacter</taxon>
    </lineage>
</organism>
<evidence type="ECO:0000313" key="3">
    <source>
        <dbReference type="Proteomes" id="UP001196301"/>
    </source>
</evidence>
<evidence type="ECO:0000313" key="2">
    <source>
        <dbReference type="EMBL" id="MBU5337026.1"/>
    </source>
</evidence>
<keyword evidence="1" id="KW-0732">Signal</keyword>
<reference evidence="2 3" key="1">
    <citation type="submission" date="2021-06" db="EMBL/GenBank/DDBJ databases">
        <authorList>
            <person name="Sun Q."/>
            <person name="Li D."/>
        </authorList>
    </citation>
    <scope>NUCLEOTIDE SEQUENCE [LARGE SCALE GENOMIC DNA]</scope>
    <source>
        <strain evidence="2 3">N19</strain>
    </source>
</reference>
<comment type="caution">
    <text evidence="2">The sequence shown here is derived from an EMBL/GenBank/DDBJ whole genome shotgun (WGS) entry which is preliminary data.</text>
</comment>
<name>A0ABS6DYV8_9FIRM</name>
<dbReference type="PROSITE" id="PS51257">
    <property type="entry name" value="PROKAR_LIPOPROTEIN"/>
    <property type="match status" value="1"/>
</dbReference>
<proteinExistence type="predicted"/>